<accession>A0A9D9E0Y0</accession>
<dbReference type="InterPro" id="IPR002376">
    <property type="entry name" value="Formyl_transf_N"/>
</dbReference>
<gene>
    <name evidence="3 6" type="primary">purU</name>
    <name evidence="6" type="ORF">IAA97_09445</name>
</gene>
<sequence>MTKAIFLIQSPDSKGILASVTGFFSQRSFNILHCQQHTDSFEKRFFMRIELDVADMQTTRKELEDDFGKMADELGLEWSCHWSDYKTRIAILVSKEGHCLYDILARQLEGELNAEIPLIISNHPDLERAANQFRIPFYFFPITEGKEEQENRIRALLKRFDIDLVILARYMQILTSDFIEEWRGKIINIHHAFLPAFQGANPYKRAYERGVKMIGATAHYASEDLDQGPIIEQDVIRVNHELTPKGLKEVGKDCEKRVLASAVKAHLEHRVIIYKNRTIVFAVER</sequence>
<comment type="function">
    <text evidence="3">Catalyzes the hydrolysis of 10-formyltetrahydrofolate (formyl-FH4) to formate and tetrahydrofolate (FH4).</text>
</comment>
<dbReference type="HAMAP" id="MF_01927">
    <property type="entry name" value="PurU"/>
    <property type="match status" value="1"/>
</dbReference>
<evidence type="ECO:0000256" key="3">
    <source>
        <dbReference type="HAMAP-Rule" id="MF_01927"/>
    </source>
</evidence>
<dbReference type="Gene3D" id="3.40.50.170">
    <property type="entry name" value="Formyl transferase, N-terminal domain"/>
    <property type="match status" value="1"/>
</dbReference>
<evidence type="ECO:0000313" key="7">
    <source>
        <dbReference type="Proteomes" id="UP000823615"/>
    </source>
</evidence>
<dbReference type="AlphaFoldDB" id="A0A9D9E0Y0"/>
<dbReference type="GO" id="GO:0008864">
    <property type="term" value="F:formyltetrahydrofolate deformylase activity"/>
    <property type="evidence" value="ECO:0007669"/>
    <property type="project" value="UniProtKB-UniRule"/>
</dbReference>
<dbReference type="CDD" id="cd04875">
    <property type="entry name" value="ACT_F4HF-DF"/>
    <property type="match status" value="1"/>
</dbReference>
<comment type="pathway">
    <text evidence="3">Purine metabolism; IMP biosynthesis via de novo pathway; formate from 10-formyl-5,6,7,8-tetrahydrofolate: step 1/1.</text>
</comment>
<comment type="similarity">
    <text evidence="3">Belongs to the PurU family.</text>
</comment>
<dbReference type="InterPro" id="IPR036477">
    <property type="entry name" value="Formyl_transf_N_sf"/>
</dbReference>
<dbReference type="Pfam" id="PF01842">
    <property type="entry name" value="ACT"/>
    <property type="match status" value="1"/>
</dbReference>
<dbReference type="CDD" id="cd08648">
    <property type="entry name" value="FMT_core_Formyl-FH4-Hydrolase_C"/>
    <property type="match status" value="1"/>
</dbReference>
<dbReference type="NCBIfam" id="NF004684">
    <property type="entry name" value="PRK06027.1"/>
    <property type="match status" value="1"/>
</dbReference>
<dbReference type="NCBIfam" id="TIGR00655">
    <property type="entry name" value="PurU"/>
    <property type="match status" value="1"/>
</dbReference>
<dbReference type="InterPro" id="IPR002912">
    <property type="entry name" value="ACT_dom"/>
</dbReference>
<dbReference type="PROSITE" id="PS51671">
    <property type="entry name" value="ACT"/>
    <property type="match status" value="1"/>
</dbReference>
<comment type="caution">
    <text evidence="6">The sequence shown here is derived from an EMBL/GenBank/DDBJ whole genome shotgun (WGS) entry which is preliminary data.</text>
</comment>
<feature type="active site" evidence="3">
    <location>
        <position position="226"/>
    </location>
</feature>
<dbReference type="Gene3D" id="3.30.70.260">
    <property type="match status" value="1"/>
</dbReference>
<dbReference type="PANTHER" id="PTHR42706">
    <property type="entry name" value="FORMYLTETRAHYDROFOLATE DEFORMYLASE"/>
    <property type="match status" value="1"/>
</dbReference>
<dbReference type="InterPro" id="IPR044074">
    <property type="entry name" value="PurU_ACT"/>
</dbReference>
<evidence type="ECO:0000256" key="2">
    <source>
        <dbReference type="ARBA" id="ARBA00022801"/>
    </source>
</evidence>
<dbReference type="PIRSF" id="PIRSF036480">
    <property type="entry name" value="FormyFH4_hydr"/>
    <property type="match status" value="1"/>
</dbReference>
<dbReference type="SUPFAM" id="SSF55021">
    <property type="entry name" value="ACT-like"/>
    <property type="match status" value="1"/>
</dbReference>
<evidence type="ECO:0000256" key="4">
    <source>
        <dbReference type="NCBIfam" id="TIGR00655"/>
    </source>
</evidence>
<dbReference type="Proteomes" id="UP000823615">
    <property type="component" value="Unassembled WGS sequence"/>
</dbReference>
<keyword evidence="3" id="KW-0658">Purine biosynthesis</keyword>
<dbReference type="SUPFAM" id="SSF53328">
    <property type="entry name" value="Formyltransferase"/>
    <property type="match status" value="1"/>
</dbReference>
<protein>
    <recommendedName>
        <fullName evidence="3 4">Formyltetrahydrofolate deformylase</fullName>
        <ecNumber evidence="3 4">3.5.1.10</ecNumber>
    </recommendedName>
    <alternativeName>
        <fullName evidence="3">Formyl-FH(4) hydrolase</fullName>
    </alternativeName>
</protein>
<evidence type="ECO:0000313" key="6">
    <source>
        <dbReference type="EMBL" id="MBO8437186.1"/>
    </source>
</evidence>
<feature type="domain" description="ACT" evidence="5">
    <location>
        <begin position="5"/>
        <end position="92"/>
    </location>
</feature>
<keyword evidence="1 3" id="KW-0554">One-carbon metabolism</keyword>
<dbReference type="InterPro" id="IPR041729">
    <property type="entry name" value="Formyl-FH4-Hydrolase_C"/>
</dbReference>
<proteinExistence type="inferred from homology"/>
<dbReference type="InterPro" id="IPR004810">
    <property type="entry name" value="PurU"/>
</dbReference>
<organism evidence="6 7">
    <name type="scientific">Candidatus Ornithospirochaeta stercoripullorum</name>
    <dbReference type="NCBI Taxonomy" id="2840899"/>
    <lineage>
        <taxon>Bacteria</taxon>
        <taxon>Pseudomonadati</taxon>
        <taxon>Spirochaetota</taxon>
        <taxon>Spirochaetia</taxon>
        <taxon>Spirochaetales</taxon>
        <taxon>Spirochaetaceae</taxon>
        <taxon>Spirochaetaceae incertae sedis</taxon>
        <taxon>Candidatus Ornithospirochaeta</taxon>
    </lineage>
</organism>
<dbReference type="PRINTS" id="PR01575">
    <property type="entry name" value="FFH4HYDRLASE"/>
</dbReference>
<dbReference type="Pfam" id="PF00551">
    <property type="entry name" value="Formyl_trans_N"/>
    <property type="match status" value="1"/>
</dbReference>
<evidence type="ECO:0000256" key="1">
    <source>
        <dbReference type="ARBA" id="ARBA00022563"/>
    </source>
</evidence>
<dbReference type="InterPro" id="IPR045865">
    <property type="entry name" value="ACT-like_dom_sf"/>
</dbReference>
<dbReference type="GO" id="GO:0006730">
    <property type="term" value="P:one-carbon metabolic process"/>
    <property type="evidence" value="ECO:0007669"/>
    <property type="project" value="UniProtKB-KW"/>
</dbReference>
<dbReference type="EMBL" id="JADIMT010000106">
    <property type="protein sequence ID" value="MBO8437186.1"/>
    <property type="molecule type" value="Genomic_DNA"/>
</dbReference>
<dbReference type="PANTHER" id="PTHR42706:SF1">
    <property type="entry name" value="FORMYLTETRAHYDROFOLATE DEFORMYLASE 2, MITOCHONDRIAL"/>
    <property type="match status" value="1"/>
</dbReference>
<evidence type="ECO:0000259" key="5">
    <source>
        <dbReference type="PROSITE" id="PS51671"/>
    </source>
</evidence>
<dbReference type="GO" id="GO:0006189">
    <property type="term" value="P:'de novo' IMP biosynthetic process"/>
    <property type="evidence" value="ECO:0007669"/>
    <property type="project" value="UniProtKB-UniRule"/>
</dbReference>
<name>A0A9D9E0Y0_9SPIO</name>
<dbReference type="EC" id="3.5.1.10" evidence="3 4"/>
<reference evidence="6" key="2">
    <citation type="journal article" date="2021" name="PeerJ">
        <title>Extensive microbial diversity within the chicken gut microbiome revealed by metagenomics and culture.</title>
        <authorList>
            <person name="Gilroy R."/>
            <person name="Ravi A."/>
            <person name="Getino M."/>
            <person name="Pursley I."/>
            <person name="Horton D.L."/>
            <person name="Alikhan N.F."/>
            <person name="Baker D."/>
            <person name="Gharbi K."/>
            <person name="Hall N."/>
            <person name="Watson M."/>
            <person name="Adriaenssens E.M."/>
            <person name="Foster-Nyarko E."/>
            <person name="Jarju S."/>
            <person name="Secka A."/>
            <person name="Antonio M."/>
            <person name="Oren A."/>
            <person name="Chaudhuri R.R."/>
            <person name="La Ragione R."/>
            <person name="Hildebrand F."/>
            <person name="Pallen M.J."/>
        </authorList>
    </citation>
    <scope>NUCLEOTIDE SEQUENCE</scope>
    <source>
        <strain evidence="6">7293</strain>
    </source>
</reference>
<keyword evidence="2 3" id="KW-0378">Hydrolase</keyword>
<reference evidence="6" key="1">
    <citation type="submission" date="2020-10" db="EMBL/GenBank/DDBJ databases">
        <authorList>
            <person name="Gilroy R."/>
        </authorList>
    </citation>
    <scope>NUCLEOTIDE SEQUENCE</scope>
    <source>
        <strain evidence="6">7293</strain>
    </source>
</reference>
<comment type="catalytic activity">
    <reaction evidence="3">
        <text>(6R)-10-formyltetrahydrofolate + H2O = (6S)-5,6,7,8-tetrahydrofolate + formate + H(+)</text>
        <dbReference type="Rhea" id="RHEA:19833"/>
        <dbReference type="ChEBI" id="CHEBI:15377"/>
        <dbReference type="ChEBI" id="CHEBI:15378"/>
        <dbReference type="ChEBI" id="CHEBI:15740"/>
        <dbReference type="ChEBI" id="CHEBI:57453"/>
        <dbReference type="ChEBI" id="CHEBI:195366"/>
        <dbReference type="EC" id="3.5.1.10"/>
    </reaction>
</comment>